<dbReference type="InterPro" id="IPR032811">
    <property type="entry name" value="Put_conjugal_transfer"/>
</dbReference>
<evidence type="ECO:0008006" key="4">
    <source>
        <dbReference type="Google" id="ProtNLM"/>
    </source>
</evidence>
<evidence type="ECO:0000313" key="2">
    <source>
        <dbReference type="EMBL" id="CUS35972.1"/>
    </source>
</evidence>
<organism evidence="2 3">
    <name type="scientific">Candidatus Nitrospira nitrosa</name>
    <dbReference type="NCBI Taxonomy" id="1742972"/>
    <lineage>
        <taxon>Bacteria</taxon>
        <taxon>Pseudomonadati</taxon>
        <taxon>Nitrospirota</taxon>
        <taxon>Nitrospiria</taxon>
        <taxon>Nitrospirales</taxon>
        <taxon>Nitrospiraceae</taxon>
        <taxon>Nitrospira</taxon>
    </lineage>
</organism>
<accession>A0A0S4LJ08</accession>
<dbReference type="Proteomes" id="UP000199032">
    <property type="component" value="Unassembled WGS sequence"/>
</dbReference>
<dbReference type="OrthoDB" id="5391531at2"/>
<keyword evidence="1" id="KW-0732">Signal</keyword>
<proteinExistence type="predicted"/>
<reference evidence="2 3" key="1">
    <citation type="submission" date="2015-10" db="EMBL/GenBank/DDBJ databases">
        <authorList>
            <person name="Gilbert D.G."/>
        </authorList>
    </citation>
    <scope>NUCLEOTIDE SEQUENCE [LARGE SCALE GENOMIC DNA]</scope>
    <source>
        <strain evidence="2">COMA1</strain>
    </source>
</reference>
<feature type="chain" id="PRO_5006624032" description="PorV/PorQ family protein" evidence="1">
    <location>
        <begin position="28"/>
        <end position="384"/>
    </location>
</feature>
<protein>
    <recommendedName>
        <fullName evidence="4">PorV/PorQ family protein</fullName>
    </recommendedName>
</protein>
<dbReference type="AlphaFoldDB" id="A0A0S4LJ08"/>
<dbReference type="STRING" id="1742972.COMA1_20569"/>
<gene>
    <name evidence="2" type="ORF">COMA1_20569</name>
</gene>
<evidence type="ECO:0000256" key="1">
    <source>
        <dbReference type="SAM" id="SignalP"/>
    </source>
</evidence>
<name>A0A0S4LJ08_9BACT</name>
<dbReference type="EMBL" id="CZQA01000008">
    <property type="protein sequence ID" value="CUS35972.1"/>
    <property type="molecule type" value="Genomic_DNA"/>
</dbReference>
<dbReference type="Pfam" id="PF13729">
    <property type="entry name" value="TraF_2"/>
    <property type="match status" value="1"/>
</dbReference>
<feature type="signal peptide" evidence="1">
    <location>
        <begin position="1"/>
        <end position="27"/>
    </location>
</feature>
<keyword evidence="3" id="KW-1185">Reference proteome</keyword>
<evidence type="ECO:0000313" key="3">
    <source>
        <dbReference type="Proteomes" id="UP000199032"/>
    </source>
</evidence>
<dbReference type="Gene3D" id="2.40.160.60">
    <property type="entry name" value="Outer membrane protein transport protein (OMPP1/FadL/TodX)"/>
    <property type="match status" value="1"/>
</dbReference>
<sequence>MHCPSPFRTSLIGLLLALSAWSSLASAAEFVISGPRAMGMGGAGVAVTTNALATYWNPAGLAMTQTVDVRLQGGGQATDRLGIGDALHDLENFDRNDLSPANQVKAQSIADRINRPGAMVSVNGSAGLYFKGHLGEHAFGFNVSDVATGGGFLATPVTVTPPAGPGSPVTVTGQMALRGLEARQLAFSYAYAFADKTFSIGITAKVIQGASYNGSTELQGGSGVSTTDHFGKPNISTTYGIDMGAIYRPSSWIRVGVVAKDLNTPTFDAAGGGTLKLEPQVRVGLAVNPYSTLTLTADVDATSNKTFVPGVKSQLLSLGLEQTILSEFLSFRIGTFKNMQDASTPFIPTAGLGMRWFNFRADAGGGYDFREKGALVSASISLTF</sequence>
<dbReference type="RefSeq" id="WP_090748556.1">
    <property type="nucleotide sequence ID" value="NZ_CZQA01000008.1"/>
</dbReference>